<feature type="domain" description="Flagellar hook-associated protein FlgK helical" evidence="9">
    <location>
        <begin position="103"/>
        <end position="348"/>
    </location>
</feature>
<dbReference type="EMBL" id="CP049742">
    <property type="protein sequence ID" value="QPC47515.1"/>
    <property type="molecule type" value="Genomic_DNA"/>
</dbReference>
<dbReference type="Pfam" id="PF22638">
    <property type="entry name" value="FlgK_D1"/>
    <property type="match status" value="1"/>
</dbReference>
<feature type="domain" description="Flagellar basal body rod protein N-terminal" evidence="7">
    <location>
        <begin position="8"/>
        <end position="38"/>
    </location>
</feature>
<gene>
    <name evidence="10" type="primary">flgK</name>
    <name evidence="10" type="ORF">G8O30_11430</name>
</gene>
<dbReference type="Pfam" id="PF00460">
    <property type="entry name" value="Flg_bb_rod"/>
    <property type="match status" value="1"/>
</dbReference>
<dbReference type="PANTHER" id="PTHR30033:SF1">
    <property type="entry name" value="FLAGELLAR HOOK-ASSOCIATED PROTEIN 1"/>
    <property type="match status" value="1"/>
</dbReference>
<dbReference type="InterPro" id="IPR001444">
    <property type="entry name" value="Flag_bb_rod_N"/>
</dbReference>
<keyword evidence="10" id="KW-0282">Flagellum</keyword>
<keyword evidence="10" id="KW-0966">Cell projection</keyword>
<name>A0A7S8CCL0_9BACI</name>
<dbReference type="InterPro" id="IPR053927">
    <property type="entry name" value="FlgK_helical"/>
</dbReference>
<feature type="domain" description="Flagellar basal-body/hook protein C-terminal" evidence="8">
    <location>
        <begin position="472"/>
        <end position="509"/>
    </location>
</feature>
<reference evidence="10 11" key="1">
    <citation type="submission" date="2019-07" db="EMBL/GenBank/DDBJ databases">
        <title>Genome sequence of 2 isolates from Red Sea Mangroves.</title>
        <authorList>
            <person name="Sefrji F."/>
            <person name="Michoud G."/>
            <person name="Merlino G."/>
            <person name="Daffonchio D."/>
        </authorList>
    </citation>
    <scope>NUCLEOTIDE SEQUENCE [LARGE SCALE GENOMIC DNA]</scope>
    <source>
        <strain evidence="10 11">R1DC41</strain>
    </source>
</reference>
<keyword evidence="5" id="KW-0964">Secreted</keyword>
<organism evidence="10 11">
    <name type="scientific">Mangrovibacillus cuniculi</name>
    <dbReference type="NCBI Taxonomy" id="2593652"/>
    <lineage>
        <taxon>Bacteria</taxon>
        <taxon>Bacillati</taxon>
        <taxon>Bacillota</taxon>
        <taxon>Bacilli</taxon>
        <taxon>Bacillales</taxon>
        <taxon>Bacillaceae</taxon>
        <taxon>Mangrovibacillus</taxon>
    </lineage>
</organism>
<evidence type="ECO:0000256" key="3">
    <source>
        <dbReference type="ARBA" id="ARBA00009677"/>
    </source>
</evidence>
<dbReference type="PANTHER" id="PTHR30033">
    <property type="entry name" value="FLAGELLAR HOOK-ASSOCIATED PROTEIN 1"/>
    <property type="match status" value="1"/>
</dbReference>
<evidence type="ECO:0000256" key="5">
    <source>
        <dbReference type="ARBA" id="ARBA00022525"/>
    </source>
</evidence>
<dbReference type="GO" id="GO:0009424">
    <property type="term" value="C:bacterial-type flagellum hook"/>
    <property type="evidence" value="ECO:0007669"/>
    <property type="project" value="InterPro"/>
</dbReference>
<accession>A0A7S8CCL0</accession>
<proteinExistence type="inferred from homology"/>
<comment type="similarity">
    <text evidence="3">Belongs to the flagella basal body rod proteins family.</text>
</comment>
<evidence type="ECO:0000259" key="7">
    <source>
        <dbReference type="Pfam" id="PF00460"/>
    </source>
</evidence>
<dbReference type="Proteomes" id="UP000593626">
    <property type="component" value="Chromosome"/>
</dbReference>
<protein>
    <recommendedName>
        <fullName evidence="4">Flagellar hook-associated protein 1</fullName>
    </recommendedName>
</protein>
<dbReference type="GO" id="GO:0005198">
    <property type="term" value="F:structural molecule activity"/>
    <property type="evidence" value="ECO:0007669"/>
    <property type="project" value="InterPro"/>
</dbReference>
<dbReference type="RefSeq" id="WP_239672185.1">
    <property type="nucleotide sequence ID" value="NZ_CP049742.1"/>
</dbReference>
<dbReference type="GO" id="GO:0044780">
    <property type="term" value="P:bacterial-type flagellum assembly"/>
    <property type="evidence" value="ECO:0007669"/>
    <property type="project" value="InterPro"/>
</dbReference>
<dbReference type="InterPro" id="IPR002371">
    <property type="entry name" value="FlgK"/>
</dbReference>
<dbReference type="InterPro" id="IPR010930">
    <property type="entry name" value="Flg_bb/hook_C_dom"/>
</dbReference>
<evidence type="ECO:0000256" key="1">
    <source>
        <dbReference type="ARBA" id="ARBA00004365"/>
    </source>
</evidence>
<evidence type="ECO:0000256" key="4">
    <source>
        <dbReference type="ARBA" id="ARBA00016244"/>
    </source>
</evidence>
<evidence type="ECO:0000313" key="10">
    <source>
        <dbReference type="EMBL" id="QPC47515.1"/>
    </source>
</evidence>
<keyword evidence="6" id="KW-0975">Bacterial flagellum</keyword>
<evidence type="ECO:0000256" key="2">
    <source>
        <dbReference type="ARBA" id="ARBA00004613"/>
    </source>
</evidence>
<sequence length="516" mass="56481">MRSTFSGLETARRAMFTQQGALKVTGHNIANANTPGYTRQRANFQQTEPYPNAAINRPNIPGQVGTGVEAGSIQRVREAFLDTQYRGESNKLGYWETKMQSYKKMEEVMNEPSEAGLSRTMDQFWESLQDLAVNPTNEGARSVVRQRGIALAETFNYLSSTLTSVRTDMRNELDVSVKQVNSLMQQIHNVNEQIADVEPHGYLPNDLYDERDRLIDELSSMINVQVTYESNGGQSSNLAEGRAIVRLTGDGLTPSATLVGKGGYNTLSVNYQTTGAQAVESLQLGSLTIDAANFKSTGKVQALMESYGYVEGTGVTGDYTKMLSELDAMAYVFAQKFNQVHADGLSPNEINNGTTDPIQFFVDDVTNDFASATQEGFASRIKISQDIVSDLANIATATATNPTLGNPDNVQLLANVINVDKLAYDGVNNATFRSHFESVIGEMAVSSQNAVRLATNTSQLKLSVDERRQAVSSVSLDEEMTNMIQFQHAYNAAARMITLQDELLDRVINGMGTVGR</sequence>
<dbReference type="Pfam" id="PF06429">
    <property type="entry name" value="Flg_bbr_C"/>
    <property type="match status" value="1"/>
</dbReference>
<evidence type="ECO:0000313" key="11">
    <source>
        <dbReference type="Proteomes" id="UP000593626"/>
    </source>
</evidence>
<dbReference type="KEGG" id="mcui:G8O30_11430"/>
<evidence type="ECO:0000259" key="9">
    <source>
        <dbReference type="Pfam" id="PF22638"/>
    </source>
</evidence>
<evidence type="ECO:0000256" key="6">
    <source>
        <dbReference type="ARBA" id="ARBA00023143"/>
    </source>
</evidence>
<dbReference type="NCBIfam" id="TIGR02492">
    <property type="entry name" value="flgK_ends"/>
    <property type="match status" value="1"/>
</dbReference>
<keyword evidence="10" id="KW-0969">Cilium</keyword>
<keyword evidence="11" id="KW-1185">Reference proteome</keyword>
<dbReference type="SUPFAM" id="SSF64518">
    <property type="entry name" value="Phase 1 flagellin"/>
    <property type="match status" value="1"/>
</dbReference>
<comment type="subcellular location">
    <subcellularLocation>
        <location evidence="1">Bacterial flagellum</location>
    </subcellularLocation>
    <subcellularLocation>
        <location evidence="2">Secreted</location>
    </subcellularLocation>
</comment>
<dbReference type="GO" id="GO:0005576">
    <property type="term" value="C:extracellular region"/>
    <property type="evidence" value="ECO:0007669"/>
    <property type="project" value="UniProtKB-SubCell"/>
</dbReference>
<dbReference type="AlphaFoldDB" id="A0A7S8CCL0"/>
<evidence type="ECO:0000259" key="8">
    <source>
        <dbReference type="Pfam" id="PF06429"/>
    </source>
</evidence>